<dbReference type="AlphaFoldDB" id="A0A1D6Q135"/>
<accession>A0A1D6Q135</accession>
<dbReference type="GO" id="GO:0016705">
    <property type="term" value="F:oxidoreductase activity, acting on paired donors, with incorporation or reduction of molecular oxygen"/>
    <property type="evidence" value="ECO:0007669"/>
    <property type="project" value="InterPro"/>
</dbReference>
<proteinExistence type="inferred from homology"/>
<dbReference type="OMA" id="PRRTWLF"/>
<dbReference type="EMBL" id="CM000780">
    <property type="protein sequence ID" value="AQK52327.1"/>
    <property type="molecule type" value="Genomic_DNA"/>
</dbReference>
<evidence type="ECO:0000256" key="2">
    <source>
        <dbReference type="ARBA" id="ARBA00022723"/>
    </source>
</evidence>
<dbReference type="Pfam" id="PF00067">
    <property type="entry name" value="p450"/>
    <property type="match status" value="2"/>
</dbReference>
<evidence type="ECO:0000256" key="3">
    <source>
        <dbReference type="ARBA" id="ARBA00023002"/>
    </source>
</evidence>
<dbReference type="Gene3D" id="1.10.630.10">
    <property type="entry name" value="Cytochrome P450"/>
    <property type="match status" value="2"/>
</dbReference>
<name>A0A1D6Q135_MAIZE</name>
<dbReference type="FunFam" id="1.10.630.10:FF:000175">
    <property type="entry name" value="Cytochrome P450 family 81 subfamily D polypeptide 8"/>
    <property type="match status" value="1"/>
</dbReference>
<dbReference type="PANTHER" id="PTHR47947:SF54">
    <property type="entry name" value="CYTOCHROME P450"/>
    <property type="match status" value="1"/>
</dbReference>
<organism evidence="6">
    <name type="scientific">Zea mays</name>
    <name type="common">Maize</name>
    <dbReference type="NCBI Taxonomy" id="4577"/>
    <lineage>
        <taxon>Eukaryota</taxon>
        <taxon>Viridiplantae</taxon>
        <taxon>Streptophyta</taxon>
        <taxon>Embryophyta</taxon>
        <taxon>Tracheophyta</taxon>
        <taxon>Spermatophyta</taxon>
        <taxon>Magnoliopsida</taxon>
        <taxon>Liliopsida</taxon>
        <taxon>Poales</taxon>
        <taxon>Poaceae</taxon>
        <taxon>PACMAD clade</taxon>
        <taxon>Panicoideae</taxon>
        <taxon>Andropogonodae</taxon>
        <taxon>Andropogoneae</taxon>
        <taxon>Tripsacinae</taxon>
        <taxon>Zea</taxon>
    </lineage>
</organism>
<evidence type="ECO:0000256" key="5">
    <source>
        <dbReference type="RuleBase" id="RU000461"/>
    </source>
</evidence>
<sequence length="422" mass="46331">MQAAIDQSPHLRFRAGMDDKSCYVATGLSLAAILLVLHRLVVRAGGKGNAAARRLPPSPPAVPFLGHLHLLASECPLHSSLARLAARHGPVLSLRLGSRAAVVVSSPECAEACFTEHDVAFANRPRLTSQALASFGGAALAVSSYGPYWRNLRRVAAVRLLSTHRVACMCPVISAEVRAMLRRVGRAAEAAGRVQLKASLFELSLSVLMETIAQTKTSRADDADDAVSPEAHEFRRIVDEILPYLGATNLWDYLPLLRRFDVLGVRNKIRDVVGRRDAFLQRLIDAERRRLDGDGDGDEKKSMIAVMLSLQKSEPDVYTDTMIMALCGEPDEFRPERFRDGKAEGRLMLPFGMGRRRCPGETLALRTAGLVLATLIQCFHWDRIDGAEIDMTESGGLTMPRAVPLEATCKPREAMRHVLQQL</sequence>
<dbReference type="eggNOG" id="KOG0156">
    <property type="taxonomic scope" value="Eukaryota"/>
</dbReference>
<comment type="similarity">
    <text evidence="5">Belongs to the cytochrome P450 family.</text>
</comment>
<keyword evidence="2 5" id="KW-0479">Metal-binding</keyword>
<dbReference type="FunFam" id="1.10.630.10:FF:000104">
    <property type="entry name" value="Cytochrome P450 family 81 subfamily D polypeptide 8"/>
    <property type="match status" value="1"/>
</dbReference>
<dbReference type="GO" id="GO:0020037">
    <property type="term" value="F:heme binding"/>
    <property type="evidence" value="ECO:0007669"/>
    <property type="project" value="InterPro"/>
</dbReference>
<dbReference type="GO" id="GO:0004497">
    <property type="term" value="F:monooxygenase activity"/>
    <property type="evidence" value="ECO:0007669"/>
    <property type="project" value="UniProtKB-KW"/>
</dbReference>
<evidence type="ECO:0000313" key="6">
    <source>
        <dbReference type="EMBL" id="AQK52327.1"/>
    </source>
</evidence>
<dbReference type="InterPro" id="IPR017972">
    <property type="entry name" value="Cyt_P450_CS"/>
</dbReference>
<dbReference type="STRING" id="4577.A0A1D6Q135"/>
<dbReference type="InterPro" id="IPR001128">
    <property type="entry name" value="Cyt_P450"/>
</dbReference>
<gene>
    <name evidence="6" type="ORF">ZEAMMB73_Zm00001d050323</name>
</gene>
<dbReference type="InParanoid" id="A0A1D6Q135"/>
<dbReference type="PROSITE" id="PS00086">
    <property type="entry name" value="CYTOCHROME_P450"/>
    <property type="match status" value="1"/>
</dbReference>
<dbReference type="SUPFAM" id="SSF48264">
    <property type="entry name" value="Cytochrome P450"/>
    <property type="match status" value="1"/>
</dbReference>
<keyword evidence="4 5" id="KW-0408">Iron</keyword>
<dbReference type="InterPro" id="IPR036396">
    <property type="entry name" value="Cyt_P450_sf"/>
</dbReference>
<dbReference type="SMR" id="A0A1D6Q135"/>
<evidence type="ECO:0000256" key="4">
    <source>
        <dbReference type="ARBA" id="ARBA00023004"/>
    </source>
</evidence>
<keyword evidence="3 5" id="KW-0560">Oxidoreductase</keyword>
<protein>
    <submittedName>
        <fullName evidence="6">Putative cytochrome P450 superfamily protein</fullName>
    </submittedName>
</protein>
<dbReference type="InterPro" id="IPR050651">
    <property type="entry name" value="Plant_Cytochrome_P450_Monoox"/>
</dbReference>
<dbReference type="ExpressionAtlas" id="A0A1D6Q135">
    <property type="expression patterns" value="differential"/>
</dbReference>
<dbReference type="PANTHER" id="PTHR47947">
    <property type="entry name" value="CYTOCHROME P450 82C3-RELATED"/>
    <property type="match status" value="1"/>
</dbReference>
<reference evidence="6" key="1">
    <citation type="submission" date="2015-12" db="EMBL/GenBank/DDBJ databases">
        <title>Update maize B73 reference genome by single molecule sequencing technologies.</title>
        <authorList>
            <consortium name="Maize Genome Sequencing Project"/>
            <person name="Ware D."/>
        </authorList>
    </citation>
    <scope>NUCLEOTIDE SEQUENCE</scope>
    <source>
        <tissue evidence="6">Seedling</tissue>
    </source>
</reference>
<keyword evidence="5" id="KW-0503">Monooxygenase</keyword>
<dbReference type="GO" id="GO:0005506">
    <property type="term" value="F:iron ion binding"/>
    <property type="evidence" value="ECO:0007669"/>
    <property type="project" value="InterPro"/>
</dbReference>
<evidence type="ECO:0000256" key="1">
    <source>
        <dbReference type="ARBA" id="ARBA00022617"/>
    </source>
</evidence>
<keyword evidence="1 5" id="KW-0349">Heme</keyword>